<organism evidence="1 2">
    <name type="scientific">Rubellimicrobium thermophilum DSM 16684</name>
    <dbReference type="NCBI Taxonomy" id="1123069"/>
    <lineage>
        <taxon>Bacteria</taxon>
        <taxon>Pseudomonadati</taxon>
        <taxon>Pseudomonadota</taxon>
        <taxon>Alphaproteobacteria</taxon>
        <taxon>Rhodobacterales</taxon>
        <taxon>Roseobacteraceae</taxon>
        <taxon>Rubellimicrobium</taxon>
    </lineage>
</organism>
<proteinExistence type="predicted"/>
<name>S9SK24_9RHOB</name>
<reference evidence="1 2" key="1">
    <citation type="journal article" date="2013" name="Stand. Genomic Sci.">
        <title>Genome sequence of the reddish-pigmented Rubellimicrobium thermophilum type strain (DSM 16684(T)), a member of the Roseobacter clade.</title>
        <authorList>
            <person name="Fiebig A."/>
            <person name="Riedel T."/>
            <person name="Gronow S."/>
            <person name="Petersen J."/>
            <person name="Klenk H.P."/>
            <person name="Goker M."/>
        </authorList>
    </citation>
    <scope>NUCLEOTIDE SEQUENCE [LARGE SCALE GENOMIC DNA]</scope>
    <source>
        <strain evidence="1 2">DSM 16684</strain>
    </source>
</reference>
<dbReference type="RefSeq" id="WP_021097617.1">
    <property type="nucleotide sequence ID" value="NZ_KE557320.1"/>
</dbReference>
<dbReference type="HOGENOM" id="CLU_2156487_0_0_5"/>
<accession>S9SK24</accession>
<sequence>MRIQCVPKRSRSIAKAGAKKVSCTGLDDVAAFREPVEDGLHRCAVRQRLHDRHGLLRVALHAGGKVRGHQRAVGQMDIPMHDMGRATPRLGRVGAVGMAHEHGGGAPNTSA</sequence>
<dbReference type="AlphaFoldDB" id="S9SK24"/>
<dbReference type="EMBL" id="AOLV01000010">
    <property type="protein sequence ID" value="EPX86709.1"/>
    <property type="molecule type" value="Genomic_DNA"/>
</dbReference>
<protein>
    <submittedName>
        <fullName evidence="1">Uncharacterized protein</fullName>
    </submittedName>
</protein>
<gene>
    <name evidence="1" type="ORF">ruthe_01527</name>
</gene>
<dbReference type="Proteomes" id="UP000015346">
    <property type="component" value="Unassembled WGS sequence"/>
</dbReference>
<keyword evidence="2" id="KW-1185">Reference proteome</keyword>
<evidence type="ECO:0000313" key="1">
    <source>
        <dbReference type="EMBL" id="EPX86709.1"/>
    </source>
</evidence>
<comment type="caution">
    <text evidence="1">The sequence shown here is derived from an EMBL/GenBank/DDBJ whole genome shotgun (WGS) entry which is preliminary data.</text>
</comment>
<evidence type="ECO:0000313" key="2">
    <source>
        <dbReference type="Proteomes" id="UP000015346"/>
    </source>
</evidence>